<reference evidence="3 4" key="1">
    <citation type="submission" date="2018-08" db="EMBL/GenBank/DDBJ databases">
        <title>Genomic investigation of the strawberry pathogen Phytophthora fragariae indicates pathogenicity is determined by transcriptional variation in three key races.</title>
        <authorList>
            <person name="Adams T.M."/>
            <person name="Armitage A.D."/>
            <person name="Sobczyk M.K."/>
            <person name="Bates H.J."/>
            <person name="Dunwell J.M."/>
            <person name="Nellist C.F."/>
            <person name="Harrison R.J."/>
        </authorList>
    </citation>
    <scope>NUCLEOTIDE SEQUENCE [LARGE SCALE GENOMIC DNA]</scope>
    <source>
        <strain evidence="2 5">SCRP324</strain>
        <strain evidence="3 4">SCRP333</strain>
    </source>
</reference>
<accession>A0A6A4DQ04</accession>
<evidence type="ECO:0000313" key="2">
    <source>
        <dbReference type="EMBL" id="KAE8993428.1"/>
    </source>
</evidence>
<evidence type="ECO:0000313" key="4">
    <source>
        <dbReference type="Proteomes" id="UP000434957"/>
    </source>
</evidence>
<keyword evidence="4" id="KW-1185">Reference proteome</keyword>
<comment type="caution">
    <text evidence="3">The sequence shown here is derived from an EMBL/GenBank/DDBJ whole genome shotgun (WGS) entry which is preliminary data.</text>
</comment>
<feature type="region of interest" description="Disordered" evidence="1">
    <location>
        <begin position="1"/>
        <end position="24"/>
    </location>
</feature>
<dbReference type="OrthoDB" id="10372016at2759"/>
<evidence type="ECO:0000313" key="3">
    <source>
        <dbReference type="EMBL" id="KAE9309367.1"/>
    </source>
</evidence>
<name>A0A6A4DQ04_9STRA</name>
<dbReference type="EMBL" id="QXFU01001912">
    <property type="protein sequence ID" value="KAE8993428.1"/>
    <property type="molecule type" value="Genomic_DNA"/>
</dbReference>
<gene>
    <name evidence="2" type="ORF">PR002_g20240</name>
    <name evidence="3" type="ORF">PR003_g20529</name>
</gene>
<sequence>MRQPWKQRSEREHGSRMKRHLLGHMKEHYLLDHVKKRNLHRPQKRGYLHGQPTRRHFRRCIHLR</sequence>
<dbReference type="AlphaFoldDB" id="A0A6A4DQ04"/>
<dbReference type="Proteomes" id="UP000434957">
    <property type="component" value="Unassembled WGS sequence"/>
</dbReference>
<dbReference type="EMBL" id="QXFT01001834">
    <property type="protein sequence ID" value="KAE9309367.1"/>
    <property type="molecule type" value="Genomic_DNA"/>
</dbReference>
<evidence type="ECO:0000313" key="5">
    <source>
        <dbReference type="Proteomes" id="UP000435112"/>
    </source>
</evidence>
<proteinExistence type="predicted"/>
<organism evidence="3 4">
    <name type="scientific">Phytophthora rubi</name>
    <dbReference type="NCBI Taxonomy" id="129364"/>
    <lineage>
        <taxon>Eukaryota</taxon>
        <taxon>Sar</taxon>
        <taxon>Stramenopiles</taxon>
        <taxon>Oomycota</taxon>
        <taxon>Peronosporomycetes</taxon>
        <taxon>Peronosporales</taxon>
        <taxon>Peronosporaceae</taxon>
        <taxon>Phytophthora</taxon>
    </lineage>
</organism>
<dbReference type="Proteomes" id="UP000435112">
    <property type="component" value="Unassembled WGS sequence"/>
</dbReference>
<protein>
    <submittedName>
        <fullName evidence="3">Uncharacterized protein</fullName>
    </submittedName>
</protein>
<evidence type="ECO:0000256" key="1">
    <source>
        <dbReference type="SAM" id="MobiDB-lite"/>
    </source>
</evidence>